<dbReference type="AlphaFoldDB" id="A0AA86NAR1"/>
<organism evidence="1">
    <name type="scientific">Hexamita inflata</name>
    <dbReference type="NCBI Taxonomy" id="28002"/>
    <lineage>
        <taxon>Eukaryota</taxon>
        <taxon>Metamonada</taxon>
        <taxon>Diplomonadida</taxon>
        <taxon>Hexamitidae</taxon>
        <taxon>Hexamitinae</taxon>
        <taxon>Hexamita</taxon>
    </lineage>
</organism>
<protein>
    <submittedName>
        <fullName evidence="2">Hypothetical_protein</fullName>
    </submittedName>
</protein>
<sequence>MPFVIQTNNNRLELQYCDDEQQNIDIDALQSSYAQIHVNGFDNQFPHYDILCKSQHIEMYDCGVDLNELRGEYTYLLFEQCKCSGEFTSQCKIGSLIIFDTTLLVQQMLSAQFNDIYCYIEHNNSFDYHNCYQLKCQSFKELSISNQVVTLSKLIGKCEDLSLTNCEFIDYTFEDFQVENVFLTITQQNYTDNLLKRININCGILHVFFQDFSIDCPIILQFPKSIAYQKSAKIKNCACDLSAINEKWDSICFTDCVLLGSLNSLKFVDTIKVINKFVDLQSLCSLENSSSEFISTKIVVNNTKQFDLSALHGIKAYLVISLQDQIVNLNLLSQIRPQDLTLEKCQIELTQDITLSKITLIDCEISGNHQIKANDIIITRCESMFDKIQADNLTVHGSKVTFLNAKSVTLFNSELKCELNDQVTSLQLRKCKLIQFSCLKYKQLEQFMGNFDERDQTTAAAIAQYIKAKRDEGVRKARKKFLIENQRSKYWCKWNFNRILIATELILERKIYLQLANE</sequence>
<evidence type="ECO:0000313" key="1">
    <source>
        <dbReference type="EMBL" id="CAI9915753.1"/>
    </source>
</evidence>
<gene>
    <name evidence="1" type="ORF">HINF_LOCUS3398</name>
    <name evidence="2" type="ORF">HINF_LOCUS60286</name>
</gene>
<comment type="caution">
    <text evidence="1">The sequence shown here is derived from an EMBL/GenBank/DDBJ whole genome shotgun (WGS) entry which is preliminary data.</text>
</comment>
<proteinExistence type="predicted"/>
<accession>A0AA86NAR1</accession>
<evidence type="ECO:0000313" key="2">
    <source>
        <dbReference type="EMBL" id="CAL6081319.1"/>
    </source>
</evidence>
<keyword evidence="3" id="KW-1185">Reference proteome</keyword>
<dbReference type="EMBL" id="CATOUU010000077">
    <property type="protein sequence ID" value="CAI9915753.1"/>
    <property type="molecule type" value="Genomic_DNA"/>
</dbReference>
<evidence type="ECO:0000313" key="3">
    <source>
        <dbReference type="Proteomes" id="UP001642409"/>
    </source>
</evidence>
<reference evidence="2 3" key="2">
    <citation type="submission" date="2024-07" db="EMBL/GenBank/DDBJ databases">
        <authorList>
            <person name="Akdeniz Z."/>
        </authorList>
    </citation>
    <scope>NUCLEOTIDE SEQUENCE [LARGE SCALE GENOMIC DNA]</scope>
</reference>
<dbReference type="Proteomes" id="UP001642409">
    <property type="component" value="Unassembled WGS sequence"/>
</dbReference>
<name>A0AA86NAR1_9EUKA</name>
<reference evidence="1" key="1">
    <citation type="submission" date="2023-06" db="EMBL/GenBank/DDBJ databases">
        <authorList>
            <person name="Kurt Z."/>
        </authorList>
    </citation>
    <scope>NUCLEOTIDE SEQUENCE</scope>
</reference>
<dbReference type="EMBL" id="CAXDID020000352">
    <property type="protein sequence ID" value="CAL6081319.1"/>
    <property type="molecule type" value="Genomic_DNA"/>
</dbReference>